<protein>
    <recommendedName>
        <fullName evidence="5">RNA-binding protein</fullName>
    </recommendedName>
</protein>
<keyword evidence="4" id="KW-1185">Reference proteome</keyword>
<dbReference type="InterPro" id="IPR027039">
    <property type="entry name" value="Crtac1"/>
</dbReference>
<evidence type="ECO:0000313" key="4">
    <source>
        <dbReference type="Proteomes" id="UP000321083"/>
    </source>
</evidence>
<keyword evidence="1" id="KW-0732">Signal</keyword>
<name>A0A5C6M4L4_9PLAN</name>
<dbReference type="InterPro" id="IPR028994">
    <property type="entry name" value="Integrin_alpha_N"/>
</dbReference>
<organism evidence="3 4">
    <name type="scientific">Planctomyces bekefii</name>
    <dbReference type="NCBI Taxonomy" id="1653850"/>
    <lineage>
        <taxon>Bacteria</taxon>
        <taxon>Pseudomonadati</taxon>
        <taxon>Planctomycetota</taxon>
        <taxon>Planctomycetia</taxon>
        <taxon>Planctomycetales</taxon>
        <taxon>Planctomycetaceae</taxon>
        <taxon>Planctomyces</taxon>
    </lineage>
</organism>
<dbReference type="PANTHER" id="PTHR16026:SF0">
    <property type="entry name" value="CARTILAGE ACIDIC PROTEIN 1"/>
    <property type="match status" value="1"/>
</dbReference>
<keyword evidence="2" id="KW-0812">Transmembrane</keyword>
<reference evidence="3 4" key="2">
    <citation type="submission" date="2019-08" db="EMBL/GenBank/DDBJ databases">
        <authorList>
            <person name="Henke P."/>
        </authorList>
    </citation>
    <scope>NUCLEOTIDE SEQUENCE [LARGE SCALE GENOMIC DNA]</scope>
    <source>
        <strain evidence="3">Phe10_nw2017</strain>
    </source>
</reference>
<dbReference type="SUPFAM" id="SSF69318">
    <property type="entry name" value="Integrin alpha N-terminal domain"/>
    <property type="match status" value="1"/>
</dbReference>
<feature type="transmembrane region" description="Helical" evidence="2">
    <location>
        <begin position="6"/>
        <end position="25"/>
    </location>
</feature>
<dbReference type="Gene3D" id="2.130.10.130">
    <property type="entry name" value="Integrin alpha, N-terminal"/>
    <property type="match status" value="1"/>
</dbReference>
<dbReference type="Pfam" id="PF13517">
    <property type="entry name" value="FG-GAP_3"/>
    <property type="match status" value="2"/>
</dbReference>
<proteinExistence type="predicted"/>
<comment type="caution">
    <text evidence="3">The sequence shown here is derived from an EMBL/GenBank/DDBJ whole genome shotgun (WGS) entry which is preliminary data.</text>
</comment>
<evidence type="ECO:0000256" key="2">
    <source>
        <dbReference type="SAM" id="Phobius"/>
    </source>
</evidence>
<dbReference type="EMBL" id="SRHE01000193">
    <property type="protein sequence ID" value="TWW09730.1"/>
    <property type="molecule type" value="Genomic_DNA"/>
</dbReference>
<dbReference type="InterPro" id="IPR013517">
    <property type="entry name" value="FG-GAP"/>
</dbReference>
<evidence type="ECO:0008006" key="5">
    <source>
        <dbReference type="Google" id="ProtNLM"/>
    </source>
</evidence>
<dbReference type="Proteomes" id="UP000321083">
    <property type="component" value="Unassembled WGS sequence"/>
</dbReference>
<accession>A0A5C6M4L4</accession>
<feature type="non-terminal residue" evidence="3">
    <location>
        <position position="388"/>
    </location>
</feature>
<keyword evidence="2" id="KW-1133">Transmembrane helix</keyword>
<sequence>MSLRGVVIWGLCCVGLTVAVVWFQVRQSRGPMPIPGSSDFGAMAGSTDGQSVEPLFEEVSKSAGVDFSYGSGEAADFYTILESLGGGVALIDYDGDGLLDIYLTGGGKFTSRTAHGIEGLPGRMYRNLGQMKFRDVTIESGLSKAGFYSHGAVVLDWNQDGRPDLLVSGYGGLVMYQNEDGRRFYEVTGEAGLTDDRWSTSVGVGDLWGRGKPDLFVCRYVDWSFQNDPVCPLRGQSEGRDVCAPQNFGALPSSIYSLEGGVYRDHWDELKPATEGKSLGVVIVDVNADGRPDVYVANDASPNWLFLNEGNGQLRECGRALGVSVDDSGRYNGSMGVDATDYDGSGRASLWVTNFESELPALYRNAGAGGFAYASQAAGLGRLGGRNV</sequence>
<keyword evidence="2" id="KW-0472">Membrane</keyword>
<dbReference type="PANTHER" id="PTHR16026">
    <property type="entry name" value="CARTILAGE ACIDIC PROTEIN 1"/>
    <property type="match status" value="1"/>
</dbReference>
<evidence type="ECO:0000313" key="3">
    <source>
        <dbReference type="EMBL" id="TWW09730.1"/>
    </source>
</evidence>
<dbReference type="AlphaFoldDB" id="A0A5C6M4L4"/>
<gene>
    <name evidence="3" type="ORF">E3A20_11460</name>
</gene>
<evidence type="ECO:0000256" key="1">
    <source>
        <dbReference type="ARBA" id="ARBA00022729"/>
    </source>
</evidence>
<reference evidence="3 4" key="1">
    <citation type="submission" date="2019-08" db="EMBL/GenBank/DDBJ databases">
        <title>100 year-old enigma solved: identification of Planctomyces bekefii, the type genus and species of the phylum Planctomycetes.</title>
        <authorList>
            <person name="Svetlana D.N."/>
            <person name="Overmann J."/>
        </authorList>
    </citation>
    <scope>NUCLEOTIDE SEQUENCE [LARGE SCALE GENOMIC DNA]</scope>
    <source>
        <strain evidence="3">Phe10_nw2017</strain>
    </source>
</reference>